<accession>A0A8H9HLP4</accession>
<dbReference type="EMBL" id="BMUB01000004">
    <property type="protein sequence ID" value="GGU68568.1"/>
    <property type="molecule type" value="Genomic_DNA"/>
</dbReference>
<sequence length="47" mass="4649">MAAGTGLPLPGGPSAKGQVLRETTMTYSQGACRGDGYALESLAPPIG</sequence>
<evidence type="ECO:0000313" key="1">
    <source>
        <dbReference type="EMBL" id="GGU68568.1"/>
    </source>
</evidence>
<name>A0A8H9HLP4_KITAU</name>
<organism evidence="1 2">
    <name type="scientific">Kitasatospora aureofaciens</name>
    <name type="common">Streptomyces aureofaciens</name>
    <dbReference type="NCBI Taxonomy" id="1894"/>
    <lineage>
        <taxon>Bacteria</taxon>
        <taxon>Bacillati</taxon>
        <taxon>Actinomycetota</taxon>
        <taxon>Actinomycetes</taxon>
        <taxon>Kitasatosporales</taxon>
        <taxon>Streptomycetaceae</taxon>
        <taxon>Kitasatospora</taxon>
    </lineage>
</organism>
<gene>
    <name evidence="1" type="ORF">GCM10010502_19450</name>
</gene>
<comment type="caution">
    <text evidence="1">The sequence shown here is derived from an EMBL/GenBank/DDBJ whole genome shotgun (WGS) entry which is preliminary data.</text>
</comment>
<dbReference type="AlphaFoldDB" id="A0A8H9HLP4"/>
<reference evidence="1 2" key="1">
    <citation type="journal article" date="2014" name="Int. J. Syst. Evol. Microbiol.">
        <title>Complete genome sequence of Corynebacterium casei LMG S-19264T (=DSM 44701T), isolated from a smear-ripened cheese.</title>
        <authorList>
            <consortium name="US DOE Joint Genome Institute (JGI-PGF)"/>
            <person name="Walter F."/>
            <person name="Albersmeier A."/>
            <person name="Kalinowski J."/>
            <person name="Ruckert C."/>
        </authorList>
    </citation>
    <scope>NUCLEOTIDE SEQUENCE [LARGE SCALE GENOMIC DNA]</scope>
    <source>
        <strain evidence="1 2">JCM 4434</strain>
    </source>
</reference>
<evidence type="ECO:0000313" key="2">
    <source>
        <dbReference type="Proteomes" id="UP000610124"/>
    </source>
</evidence>
<protein>
    <submittedName>
        <fullName evidence="1">Uncharacterized protein</fullName>
    </submittedName>
</protein>
<proteinExistence type="predicted"/>
<dbReference type="Proteomes" id="UP000610124">
    <property type="component" value="Unassembled WGS sequence"/>
</dbReference>